<evidence type="ECO:0000256" key="2">
    <source>
        <dbReference type="ARBA" id="ARBA00022630"/>
    </source>
</evidence>
<dbReference type="AlphaFoldDB" id="A0A3D9T2W0"/>
<dbReference type="GO" id="GO:0016709">
    <property type="term" value="F:oxidoreductase activity, acting on paired donors, with incorporation or reduction of molecular oxygen, NAD(P)H as one donor, and incorporation of one atom of oxygen"/>
    <property type="evidence" value="ECO:0007669"/>
    <property type="project" value="UniProtKB-ARBA"/>
</dbReference>
<dbReference type="Pfam" id="PF01494">
    <property type="entry name" value="FAD_binding_3"/>
    <property type="match status" value="1"/>
</dbReference>
<dbReference type="Gene3D" id="3.50.50.60">
    <property type="entry name" value="FAD/NAD(P)-binding domain"/>
    <property type="match status" value="1"/>
</dbReference>
<evidence type="ECO:0000259" key="4">
    <source>
        <dbReference type="Pfam" id="PF01494"/>
    </source>
</evidence>
<dbReference type="PRINTS" id="PR00420">
    <property type="entry name" value="RNGMNOXGNASE"/>
</dbReference>
<proteinExistence type="predicted"/>
<keyword evidence="6" id="KW-1185">Reference proteome</keyword>
<sequence length="503" mass="54723">MDSDVVVVGGGPSGLLTAAELAHAGARVTVLERRREPVASRAGTILPRVLEILDSRGLAGRFVERARALHGVPTVPVHMWAGLGPVHWHHLGSRFGFGLILPQGITEEILLDHARRQGADIRQGAVAERITQDDHGVQVGFRDGDDRAETITARYVVGADGARSVVRRQAGIGFEGHDATFTGIVADARMEFPFGAAGHHMTDNEHGWCMTYPFGDGTEPITRFVIVHAQRRAAPQNEPVTADEVRRCLHEIFETPIEVDELAWASRYTDAQRIAPRFRDGRVLLVGEAARVHYPASGVGMNFCLQDAFNLGWKLAAVVNGHAGEALLDSYESERRPVALELLESVESQGAVQHDFTPEGITFKRMYQREILPIPEVNRRTALELNGLLSPYPAQPGAHRLTGMPAPDLELLTATGTVRIGELLREHAFVLVDLTDGNTYRDLGHDPALVGVVTGVPVLPPAELAGVRSLLVRPDGYVAWADDQEPVPDSATTAINNWISTAR</sequence>
<evidence type="ECO:0000256" key="3">
    <source>
        <dbReference type="ARBA" id="ARBA00022827"/>
    </source>
</evidence>
<dbReference type="PANTHER" id="PTHR43004:SF19">
    <property type="entry name" value="BINDING MONOOXYGENASE, PUTATIVE (JCVI)-RELATED"/>
    <property type="match status" value="1"/>
</dbReference>
<dbReference type="InterPro" id="IPR002938">
    <property type="entry name" value="FAD-bd"/>
</dbReference>
<gene>
    <name evidence="5" type="ORF">DFJ69_6269</name>
</gene>
<comment type="cofactor">
    <cofactor evidence="1">
        <name>FAD</name>
        <dbReference type="ChEBI" id="CHEBI:57692"/>
    </cofactor>
</comment>
<dbReference type="InterPro" id="IPR036188">
    <property type="entry name" value="FAD/NAD-bd_sf"/>
</dbReference>
<evidence type="ECO:0000313" key="6">
    <source>
        <dbReference type="Proteomes" id="UP000256661"/>
    </source>
</evidence>
<comment type="caution">
    <text evidence="5">The sequence shown here is derived from an EMBL/GenBank/DDBJ whole genome shotgun (WGS) entry which is preliminary data.</text>
</comment>
<keyword evidence="2" id="KW-0285">Flavoprotein</keyword>
<dbReference type="Gene3D" id="3.40.30.120">
    <property type="match status" value="1"/>
</dbReference>
<accession>A0A3D9T2W0</accession>
<reference evidence="5 6" key="1">
    <citation type="submission" date="2018-08" db="EMBL/GenBank/DDBJ databases">
        <title>Sequencing the genomes of 1000 actinobacteria strains.</title>
        <authorList>
            <person name="Klenk H.-P."/>
        </authorList>
    </citation>
    <scope>NUCLEOTIDE SEQUENCE [LARGE SCALE GENOMIC DNA]</scope>
    <source>
        <strain evidence="5 6">DSM 43927</strain>
    </source>
</reference>
<evidence type="ECO:0000256" key="1">
    <source>
        <dbReference type="ARBA" id="ARBA00001974"/>
    </source>
</evidence>
<dbReference type="OrthoDB" id="3443359at2"/>
<dbReference type="EMBL" id="QTTT01000001">
    <property type="protein sequence ID" value="REF00704.1"/>
    <property type="molecule type" value="Genomic_DNA"/>
</dbReference>
<name>A0A3D9T2W0_9ACTN</name>
<dbReference type="RefSeq" id="WP_116025829.1">
    <property type="nucleotide sequence ID" value="NZ_QTTT01000001.1"/>
</dbReference>
<feature type="domain" description="FAD-binding" evidence="4">
    <location>
        <begin position="3"/>
        <end position="343"/>
    </location>
</feature>
<dbReference type="GO" id="GO:0071949">
    <property type="term" value="F:FAD binding"/>
    <property type="evidence" value="ECO:0007669"/>
    <property type="project" value="InterPro"/>
</dbReference>
<protein>
    <submittedName>
        <fullName evidence="5">2-polyprenyl-6-methoxyphenol hydroxylase-like FAD-dependent oxidoreductase</fullName>
    </submittedName>
</protein>
<dbReference type="Gene3D" id="3.30.70.2450">
    <property type="match status" value="1"/>
</dbReference>
<dbReference type="Proteomes" id="UP000256661">
    <property type="component" value="Unassembled WGS sequence"/>
</dbReference>
<dbReference type="Pfam" id="PF21274">
    <property type="entry name" value="Rng_hyd_C"/>
    <property type="match status" value="1"/>
</dbReference>
<dbReference type="PANTHER" id="PTHR43004">
    <property type="entry name" value="TRK SYSTEM POTASSIUM UPTAKE PROTEIN"/>
    <property type="match status" value="1"/>
</dbReference>
<evidence type="ECO:0000313" key="5">
    <source>
        <dbReference type="EMBL" id="REF00704.1"/>
    </source>
</evidence>
<keyword evidence="3" id="KW-0274">FAD</keyword>
<organism evidence="5 6">
    <name type="scientific">Thermomonospora umbrina</name>
    <dbReference type="NCBI Taxonomy" id="111806"/>
    <lineage>
        <taxon>Bacteria</taxon>
        <taxon>Bacillati</taxon>
        <taxon>Actinomycetota</taxon>
        <taxon>Actinomycetes</taxon>
        <taxon>Streptosporangiales</taxon>
        <taxon>Thermomonosporaceae</taxon>
        <taxon>Thermomonospora</taxon>
    </lineage>
</organism>
<dbReference type="InterPro" id="IPR050641">
    <property type="entry name" value="RIFMO-like"/>
</dbReference>
<dbReference type="SUPFAM" id="SSF51905">
    <property type="entry name" value="FAD/NAD(P)-binding domain"/>
    <property type="match status" value="1"/>
</dbReference>